<comment type="caution">
    <text evidence="2">The sequence shown here is derived from an EMBL/GenBank/DDBJ whole genome shotgun (WGS) entry which is preliminary data.</text>
</comment>
<keyword evidence="1" id="KW-0732">Signal</keyword>
<gene>
    <name evidence="2" type="ORF">FEZ33_08085</name>
</gene>
<dbReference type="EMBL" id="VBSP01000028">
    <property type="protein sequence ID" value="TLQ40503.1"/>
    <property type="molecule type" value="Genomic_DNA"/>
</dbReference>
<sequence length="117" mass="13498">MIAQFQLSLMLLVPSSLIATDIRTGFPNLVSNERIIIDQFVLMQFEDYNKNADSQKLRPLLYADNFLQIIEDDLFNYYQTHDEIELVSCNLNLFTDVRANSAIKLFSSNPEDTSKDN</sequence>
<evidence type="ECO:0000313" key="2">
    <source>
        <dbReference type="EMBL" id="TLQ40503.1"/>
    </source>
</evidence>
<dbReference type="RefSeq" id="WP_138404902.1">
    <property type="nucleotide sequence ID" value="NZ_VBSP01000028.1"/>
</dbReference>
<reference evidence="2 3" key="1">
    <citation type="submission" date="2019-05" db="EMBL/GenBank/DDBJ databases">
        <title>The metagenome of a microbial culture collection derived from dairy environment covers the genomic content of the human microbiome.</title>
        <authorList>
            <person name="Roder T."/>
            <person name="Wuthrich D."/>
            <person name="Sattari Z."/>
            <person name="Von Ah U."/>
            <person name="Bar C."/>
            <person name="Ronchi F."/>
            <person name="Macpherson A.J."/>
            <person name="Ganal-Vonarburg S.C."/>
            <person name="Bruggmann R."/>
            <person name="Vergeres G."/>
        </authorList>
    </citation>
    <scope>NUCLEOTIDE SEQUENCE [LARGE SCALE GENOMIC DNA]</scope>
    <source>
        <strain evidence="2 3">FAM 24227</strain>
    </source>
</reference>
<feature type="signal peptide" evidence="1">
    <location>
        <begin position="1"/>
        <end position="19"/>
    </location>
</feature>
<feature type="chain" id="PRO_5039079947" evidence="1">
    <location>
        <begin position="20"/>
        <end position="117"/>
    </location>
</feature>
<evidence type="ECO:0000313" key="3">
    <source>
        <dbReference type="Proteomes" id="UP000306420"/>
    </source>
</evidence>
<protein>
    <submittedName>
        <fullName evidence="2">Uncharacterized protein</fullName>
    </submittedName>
</protein>
<dbReference type="Proteomes" id="UP000306420">
    <property type="component" value="Unassembled WGS sequence"/>
</dbReference>
<accession>A0A5R9DYB7</accession>
<dbReference type="OrthoDB" id="9988263at2"/>
<organism evidence="2 3">
    <name type="scientific">Ruoffia tabacinasalis</name>
    <dbReference type="NCBI Taxonomy" id="87458"/>
    <lineage>
        <taxon>Bacteria</taxon>
        <taxon>Bacillati</taxon>
        <taxon>Bacillota</taxon>
        <taxon>Bacilli</taxon>
        <taxon>Lactobacillales</taxon>
        <taxon>Aerococcaceae</taxon>
        <taxon>Ruoffia</taxon>
    </lineage>
</organism>
<proteinExistence type="predicted"/>
<evidence type="ECO:0000256" key="1">
    <source>
        <dbReference type="SAM" id="SignalP"/>
    </source>
</evidence>
<name>A0A5R9DYB7_9LACT</name>
<dbReference type="AlphaFoldDB" id="A0A5R9DYB7"/>